<protein>
    <submittedName>
        <fullName evidence="5">tRNA(Arg) A34 adenosine deaminase TadA</fullName>
    </submittedName>
</protein>
<keyword evidence="1" id="KW-0479">Metal-binding</keyword>
<evidence type="ECO:0000256" key="2">
    <source>
        <dbReference type="ARBA" id="ARBA00022801"/>
    </source>
</evidence>
<dbReference type="PANTHER" id="PTHR11079">
    <property type="entry name" value="CYTOSINE DEAMINASE FAMILY MEMBER"/>
    <property type="match status" value="1"/>
</dbReference>
<sequence>MADTLAPTDLAHLRRAIELSQLAREHGNHPFGALIVTADGRIIEAENTVITDHDVTCHAETNLVRFAGKEMDAADLPASTLFTSCEPCAMCCGAIFWVGIGRVVYALSGRALIALAGSGDDLDLPSREVFARGGRPTSVSGPHLEDEAARAHEGFWG</sequence>
<evidence type="ECO:0000259" key="4">
    <source>
        <dbReference type="PROSITE" id="PS51747"/>
    </source>
</evidence>
<gene>
    <name evidence="5" type="ORF">FHS07_000577</name>
</gene>
<dbReference type="InterPro" id="IPR002125">
    <property type="entry name" value="CMP_dCMP_dom"/>
</dbReference>
<feature type="domain" description="CMP/dCMP-type deaminase" evidence="4">
    <location>
        <begin position="7"/>
        <end position="120"/>
    </location>
</feature>
<evidence type="ECO:0000256" key="3">
    <source>
        <dbReference type="ARBA" id="ARBA00022833"/>
    </source>
</evidence>
<dbReference type="PROSITE" id="PS51747">
    <property type="entry name" value="CYT_DCMP_DEAMINASES_2"/>
    <property type="match status" value="1"/>
</dbReference>
<dbReference type="GO" id="GO:0008270">
    <property type="term" value="F:zinc ion binding"/>
    <property type="evidence" value="ECO:0007669"/>
    <property type="project" value="InterPro"/>
</dbReference>
<dbReference type="AlphaFoldDB" id="A0A7W5GEU4"/>
<dbReference type="EMBL" id="JACHXY010000001">
    <property type="protein sequence ID" value="MBB3156893.1"/>
    <property type="molecule type" value="Genomic_DNA"/>
</dbReference>
<dbReference type="PANTHER" id="PTHR11079:SF149">
    <property type="entry name" value="TRNA-SPECIFIC ADENOSINE DEAMINASE 2"/>
    <property type="match status" value="1"/>
</dbReference>
<evidence type="ECO:0000313" key="6">
    <source>
        <dbReference type="Proteomes" id="UP000543579"/>
    </source>
</evidence>
<dbReference type="GO" id="GO:0016787">
    <property type="term" value="F:hydrolase activity"/>
    <property type="evidence" value="ECO:0007669"/>
    <property type="project" value="UniProtKB-KW"/>
</dbReference>
<proteinExistence type="predicted"/>
<evidence type="ECO:0000256" key="1">
    <source>
        <dbReference type="ARBA" id="ARBA00022723"/>
    </source>
</evidence>
<keyword evidence="2" id="KW-0378">Hydrolase</keyword>
<keyword evidence="3" id="KW-0862">Zinc</keyword>
<accession>A0A7W5GEU4</accession>
<dbReference type="Gene3D" id="3.40.140.10">
    <property type="entry name" value="Cytidine Deaminase, domain 2"/>
    <property type="match status" value="1"/>
</dbReference>
<organism evidence="5 6">
    <name type="scientific">Microbacterium proteolyticum</name>
    <dbReference type="NCBI Taxonomy" id="1572644"/>
    <lineage>
        <taxon>Bacteria</taxon>
        <taxon>Bacillati</taxon>
        <taxon>Actinomycetota</taxon>
        <taxon>Actinomycetes</taxon>
        <taxon>Micrococcales</taxon>
        <taxon>Microbacteriaceae</taxon>
        <taxon>Microbacterium</taxon>
    </lineage>
</organism>
<dbReference type="CDD" id="cd01285">
    <property type="entry name" value="nucleoside_deaminase"/>
    <property type="match status" value="1"/>
</dbReference>
<dbReference type="Proteomes" id="UP000543579">
    <property type="component" value="Unassembled WGS sequence"/>
</dbReference>
<dbReference type="SUPFAM" id="SSF53927">
    <property type="entry name" value="Cytidine deaminase-like"/>
    <property type="match status" value="1"/>
</dbReference>
<dbReference type="GO" id="GO:0005737">
    <property type="term" value="C:cytoplasm"/>
    <property type="evidence" value="ECO:0007669"/>
    <property type="project" value="TreeGrafter"/>
</dbReference>
<evidence type="ECO:0000313" key="5">
    <source>
        <dbReference type="EMBL" id="MBB3156893.1"/>
    </source>
</evidence>
<reference evidence="5 6" key="1">
    <citation type="submission" date="2020-08" db="EMBL/GenBank/DDBJ databases">
        <title>Genomic Encyclopedia of Type Strains, Phase III (KMG-III): the genomes of soil and plant-associated and newly described type strains.</title>
        <authorList>
            <person name="Whitman W."/>
        </authorList>
    </citation>
    <scope>NUCLEOTIDE SEQUENCE [LARGE SCALE GENOMIC DNA]</scope>
    <source>
        <strain evidence="5 6">CECT 8356</strain>
    </source>
</reference>
<dbReference type="Pfam" id="PF00383">
    <property type="entry name" value="dCMP_cyt_deam_1"/>
    <property type="match status" value="1"/>
</dbReference>
<dbReference type="InterPro" id="IPR016192">
    <property type="entry name" value="APOBEC/CMP_deaminase_Zn-bd"/>
</dbReference>
<dbReference type="InterPro" id="IPR016193">
    <property type="entry name" value="Cytidine_deaminase-like"/>
</dbReference>
<comment type="caution">
    <text evidence="5">The sequence shown here is derived from an EMBL/GenBank/DDBJ whole genome shotgun (WGS) entry which is preliminary data.</text>
</comment>
<dbReference type="RefSeq" id="WP_183418390.1">
    <property type="nucleotide sequence ID" value="NZ_JACHXY010000001.1"/>
</dbReference>
<name>A0A7W5GEU4_9MICO</name>
<dbReference type="PROSITE" id="PS00903">
    <property type="entry name" value="CYT_DCMP_DEAMINASES_1"/>
    <property type="match status" value="1"/>
</dbReference>